<dbReference type="AlphaFoldDB" id="A0AAX4H5X6"/>
<dbReference type="GeneID" id="88172213"/>
<proteinExistence type="predicted"/>
<name>A0AAX4H5X6_9ASCO</name>
<dbReference type="RefSeq" id="XP_062876281.1">
    <property type="nucleotide sequence ID" value="XM_063020211.1"/>
</dbReference>
<gene>
    <name evidence="1" type="ORF">PUMCH_001146</name>
</gene>
<dbReference type="EMBL" id="CP138894">
    <property type="protein sequence ID" value="WPK23896.1"/>
    <property type="molecule type" value="Genomic_DNA"/>
</dbReference>
<accession>A0AAX4H5X6</accession>
<keyword evidence="2" id="KW-1185">Reference proteome</keyword>
<reference evidence="1 2" key="1">
    <citation type="submission" date="2023-10" db="EMBL/GenBank/DDBJ databases">
        <title>Draft Genome Sequence of Candida saopaulonensis from a very Premature Infant with Sepsis.</title>
        <authorList>
            <person name="Ning Y."/>
            <person name="Dai R."/>
            <person name="Xiao M."/>
            <person name="Xu Y."/>
            <person name="Yan Q."/>
            <person name="Zhang L."/>
        </authorList>
    </citation>
    <scope>NUCLEOTIDE SEQUENCE [LARGE SCALE GENOMIC DNA]</scope>
    <source>
        <strain evidence="1 2">19XY460</strain>
    </source>
</reference>
<evidence type="ECO:0000313" key="2">
    <source>
        <dbReference type="Proteomes" id="UP001338582"/>
    </source>
</evidence>
<dbReference type="KEGG" id="asau:88172213"/>
<organism evidence="1 2">
    <name type="scientific">Australozyma saopauloensis</name>
    <dbReference type="NCBI Taxonomy" id="291208"/>
    <lineage>
        <taxon>Eukaryota</taxon>
        <taxon>Fungi</taxon>
        <taxon>Dikarya</taxon>
        <taxon>Ascomycota</taxon>
        <taxon>Saccharomycotina</taxon>
        <taxon>Pichiomycetes</taxon>
        <taxon>Metschnikowiaceae</taxon>
        <taxon>Australozyma</taxon>
    </lineage>
</organism>
<evidence type="ECO:0000313" key="1">
    <source>
        <dbReference type="EMBL" id="WPK23896.1"/>
    </source>
</evidence>
<protein>
    <submittedName>
        <fullName evidence="1">Uncharacterized protein</fullName>
    </submittedName>
</protein>
<sequence length="161" mass="19265">MDASLHTYTRTMPFFSSNNQYPWLQRQRKQRVAAREFQEIHALKCIVYLPLCCTTYHVIVWQFTQLIRILVFSRARAYSGGFSRWHHLCGQEGQYDKLSLRFWRRSFYGKKDEKIVPKRRERLNQGSILTILDFFYVLSRSIHPSAVNALKILRWTMISEA</sequence>
<dbReference type="Proteomes" id="UP001338582">
    <property type="component" value="Chromosome 1"/>
</dbReference>